<dbReference type="Proteomes" id="UP000615234">
    <property type="component" value="Unassembled WGS sequence"/>
</dbReference>
<protein>
    <submittedName>
        <fullName evidence="2">Uncharacterized protein</fullName>
    </submittedName>
</protein>
<evidence type="ECO:0000313" key="2">
    <source>
        <dbReference type="EMBL" id="MBC5661312.1"/>
    </source>
</evidence>
<evidence type="ECO:0000256" key="1">
    <source>
        <dbReference type="SAM" id="SignalP"/>
    </source>
</evidence>
<accession>A0A8I0AM41</accession>
<keyword evidence="1" id="KW-0732">Signal</keyword>
<comment type="caution">
    <text evidence="2">The sequence shown here is derived from an EMBL/GenBank/DDBJ whole genome shotgun (WGS) entry which is preliminary data.</text>
</comment>
<sequence length="466" mass="52226">MRQKLWRKKKFVVMAAAFACIAALSACGKKDTDYNVDVGNGDGGSVQSKYSIPESCDTTFDAGSTGLKEIRLTDSDITVPNTGAMYVAPVKMKEIDPEYRKNLVEKLFDTDKGVYVYYDMENMDKLSKEDIQEYIDLYEQQKKADPSHAANYDSDIDRMNRLLQTTSKQRENAGDYSADEYMGTVGDLEYRISFPQEGENDTLFRIKEDLLQYRPMEGATGVFTSSLEEYNTGLGDEYGELESDINECSLSVDEARQIAEEFLSKIGGSDAILQSESDLCWLYRNDGESDQELPVVVDGYSFEYIRSVEDQPVSDVAVWTADNLRQANGFVNVPIEKYTIQVDANGVIEALWNSYLEADGSPQAVELLSFDEMLKKANESIAAYYTKYPTSYKQIAFNDITLSYYLKQKEDGSGFEYVPAWILAEYEDPADHELPEQVVILDARDGSALDLMKLAEAVGGISSATE</sequence>
<organism evidence="2 3">
    <name type="scientific">Coprococcus hominis</name>
    <name type="common">ex Liu et al. 2022</name>
    <dbReference type="NCBI Taxonomy" id="2763039"/>
    <lineage>
        <taxon>Bacteria</taxon>
        <taxon>Bacillati</taxon>
        <taxon>Bacillota</taxon>
        <taxon>Clostridia</taxon>
        <taxon>Lachnospirales</taxon>
        <taxon>Lachnospiraceae</taxon>
        <taxon>Coprococcus</taxon>
    </lineage>
</organism>
<dbReference type="RefSeq" id="WP_186847178.1">
    <property type="nucleotide sequence ID" value="NZ_JACOOX010000001.1"/>
</dbReference>
<dbReference type="AlphaFoldDB" id="A0A8I0AM41"/>
<keyword evidence="3" id="KW-1185">Reference proteome</keyword>
<dbReference type="EMBL" id="JACOOX010000001">
    <property type="protein sequence ID" value="MBC5661312.1"/>
    <property type="molecule type" value="Genomic_DNA"/>
</dbReference>
<evidence type="ECO:0000313" key="3">
    <source>
        <dbReference type="Proteomes" id="UP000615234"/>
    </source>
</evidence>
<reference evidence="2 3" key="1">
    <citation type="submission" date="2020-08" db="EMBL/GenBank/DDBJ databases">
        <title>Genome public.</title>
        <authorList>
            <person name="Liu C."/>
            <person name="Sun Q."/>
        </authorList>
    </citation>
    <scope>NUCLEOTIDE SEQUENCE [LARGE SCALE GENOMIC DNA]</scope>
    <source>
        <strain evidence="2 3">NSJ-10</strain>
    </source>
</reference>
<name>A0A8I0AM41_9FIRM</name>
<feature type="chain" id="PRO_5039171531" evidence="1">
    <location>
        <begin position="26"/>
        <end position="466"/>
    </location>
</feature>
<dbReference type="PROSITE" id="PS51257">
    <property type="entry name" value="PROKAR_LIPOPROTEIN"/>
    <property type="match status" value="1"/>
</dbReference>
<feature type="signal peptide" evidence="1">
    <location>
        <begin position="1"/>
        <end position="25"/>
    </location>
</feature>
<proteinExistence type="predicted"/>
<gene>
    <name evidence="2" type="ORF">H8S09_00135</name>
</gene>